<accession>A0ABP6XII0</accession>
<gene>
    <name evidence="1" type="ORF">GCM10022419_053100</name>
</gene>
<evidence type="ECO:0000313" key="2">
    <source>
        <dbReference type="Proteomes" id="UP001500630"/>
    </source>
</evidence>
<comment type="caution">
    <text evidence="1">The sequence shown here is derived from an EMBL/GenBank/DDBJ whole genome shotgun (WGS) entry which is preliminary data.</text>
</comment>
<name>A0ABP6XII0_9ACTN</name>
<organism evidence="1 2">
    <name type="scientific">Nonomuraea rosea</name>
    <dbReference type="NCBI Taxonomy" id="638574"/>
    <lineage>
        <taxon>Bacteria</taxon>
        <taxon>Bacillati</taxon>
        <taxon>Actinomycetota</taxon>
        <taxon>Actinomycetes</taxon>
        <taxon>Streptosporangiales</taxon>
        <taxon>Streptosporangiaceae</taxon>
        <taxon>Nonomuraea</taxon>
    </lineage>
</organism>
<keyword evidence="2" id="KW-1185">Reference proteome</keyword>
<sequence>MPNIDAHDLATRFVAMWNEPDPELRRKSIESLWADDAAHILHPPQEIREAAAGLGFASSTLEARGHDAIESRVTKSYEDFVAPGTITFRARTDAAVRLDNVVKLIWEVVTVEGYEVQGGGLDLLILGDDGRIERDYMFPGL</sequence>
<dbReference type="SUPFAM" id="SSF54427">
    <property type="entry name" value="NTF2-like"/>
    <property type="match status" value="1"/>
</dbReference>
<dbReference type="InterPro" id="IPR032710">
    <property type="entry name" value="NTF2-like_dom_sf"/>
</dbReference>
<proteinExistence type="predicted"/>
<evidence type="ECO:0008006" key="3">
    <source>
        <dbReference type="Google" id="ProtNLM"/>
    </source>
</evidence>
<dbReference type="Proteomes" id="UP001500630">
    <property type="component" value="Unassembled WGS sequence"/>
</dbReference>
<dbReference type="Gene3D" id="3.10.450.50">
    <property type="match status" value="1"/>
</dbReference>
<reference evidence="2" key="1">
    <citation type="journal article" date="2019" name="Int. J. Syst. Evol. Microbiol.">
        <title>The Global Catalogue of Microorganisms (GCM) 10K type strain sequencing project: providing services to taxonomists for standard genome sequencing and annotation.</title>
        <authorList>
            <consortium name="The Broad Institute Genomics Platform"/>
            <consortium name="The Broad Institute Genome Sequencing Center for Infectious Disease"/>
            <person name="Wu L."/>
            <person name="Ma J."/>
        </authorList>
    </citation>
    <scope>NUCLEOTIDE SEQUENCE [LARGE SCALE GENOMIC DNA]</scope>
    <source>
        <strain evidence="2">JCM 17326</strain>
    </source>
</reference>
<dbReference type="EMBL" id="BAABDQ010000011">
    <property type="protein sequence ID" value="GAA3565815.1"/>
    <property type="molecule type" value="Genomic_DNA"/>
</dbReference>
<evidence type="ECO:0000313" key="1">
    <source>
        <dbReference type="EMBL" id="GAA3565815.1"/>
    </source>
</evidence>
<protein>
    <recommendedName>
        <fullName evidence="3">Nuclear transport factor 2 family protein</fullName>
    </recommendedName>
</protein>
<dbReference type="RefSeq" id="WP_345565765.1">
    <property type="nucleotide sequence ID" value="NZ_BAABDQ010000011.1"/>
</dbReference>